<comment type="function">
    <text evidence="1">Intramembrane-cleaving aspartic protease (I-CLiP) that cleaves type II membrane signal peptides in the hydrophobic plane of the membrane.</text>
</comment>
<evidence type="ECO:0000256" key="2">
    <source>
        <dbReference type="ARBA" id="ARBA00004337"/>
    </source>
</evidence>
<dbReference type="SMART" id="SM00730">
    <property type="entry name" value="PSN"/>
    <property type="match status" value="1"/>
</dbReference>
<feature type="transmembrane region" description="Helical" evidence="12">
    <location>
        <begin position="411"/>
        <end position="434"/>
    </location>
</feature>
<keyword evidence="8" id="KW-0378">Hydrolase</keyword>
<dbReference type="EMBL" id="NBSK02000004">
    <property type="protein sequence ID" value="KAJ0214551.1"/>
    <property type="molecule type" value="Genomic_DNA"/>
</dbReference>
<comment type="caution">
    <text evidence="14">The sequence shown here is derived from an EMBL/GenBank/DDBJ whole genome shotgun (WGS) entry which is preliminary data.</text>
</comment>
<evidence type="ECO:0000259" key="13">
    <source>
        <dbReference type="Pfam" id="PF02225"/>
    </source>
</evidence>
<dbReference type="InterPro" id="IPR007369">
    <property type="entry name" value="Peptidase_A22B_SPP"/>
</dbReference>
<dbReference type="Pfam" id="PF02225">
    <property type="entry name" value="PA"/>
    <property type="match status" value="1"/>
</dbReference>
<dbReference type="GO" id="GO:0098554">
    <property type="term" value="C:cytoplasmic side of endoplasmic reticulum membrane"/>
    <property type="evidence" value="ECO:0000318"/>
    <property type="project" value="GO_Central"/>
</dbReference>
<reference evidence="14 15" key="1">
    <citation type="journal article" date="2017" name="Nat. Commun.">
        <title>Genome assembly with in vitro proximity ligation data and whole-genome triplication in lettuce.</title>
        <authorList>
            <person name="Reyes-Chin-Wo S."/>
            <person name="Wang Z."/>
            <person name="Yang X."/>
            <person name="Kozik A."/>
            <person name="Arikit S."/>
            <person name="Song C."/>
            <person name="Xia L."/>
            <person name="Froenicke L."/>
            <person name="Lavelle D.O."/>
            <person name="Truco M.J."/>
            <person name="Xia R."/>
            <person name="Zhu S."/>
            <person name="Xu C."/>
            <person name="Xu H."/>
            <person name="Xu X."/>
            <person name="Cox K."/>
            <person name="Korf I."/>
            <person name="Meyers B.C."/>
            <person name="Michelmore R.W."/>
        </authorList>
    </citation>
    <scope>NUCLEOTIDE SEQUENCE [LARGE SCALE GENOMIC DNA]</scope>
    <source>
        <strain evidence="15">cv. Salinas</strain>
        <tissue evidence="14">Seedlings</tissue>
    </source>
</reference>
<keyword evidence="9 12" id="KW-1133">Transmembrane helix</keyword>
<comment type="subcellular location">
    <subcellularLocation>
        <location evidence="2">Endosome membrane</location>
        <topology evidence="2">Multi-pass membrane protein</topology>
    </subcellularLocation>
</comment>
<name>A0A9R1XIP4_LACSA</name>
<keyword evidence="4" id="KW-0645">Protease</keyword>
<dbReference type="InterPro" id="IPR006639">
    <property type="entry name" value="Preselin/SPP"/>
</dbReference>
<feature type="transmembrane region" description="Helical" evidence="12">
    <location>
        <begin position="531"/>
        <end position="549"/>
    </location>
</feature>
<sequence length="576" mass="64302">MEIATRRSRVVLEVAVLSLICGVSLVFAGDIVHQDDIAPKRPGCDNNFVLVKVPTWIGDTEEEEFVGVGARFGPTLESKEKDATKSRVTLSDPPDCCSTPKNKLTGEVILVHRGNCSFTAKAHVAEAAGASAILIINNQTQLFKMVCEADETDVDIGIPAVMLPQDAGASLKESLENKLNISVQLYSPRRPLVDVAEVFLWLMAVGTILCASYWSAWSAREAAIEQDKILKVLTFYHLRTNSQIFTRVDETYNLILILINNNNNVVESWQDASDEYLNTESCRSSAVVDINTTSAVLFVVIASCFLVMLYKLMSYWFIEVLVVLFAIGGVEVVCKHVWWPCYHDSAETFVKVPFLGGVSYLTLAVSPFCVVFAVVWAVYRRISFAWIGQDILGIALIITVIQIIRVPNLKVGTVLLCCAFMYDIFWVFVSKWWFHESVMIMVARGDKSGEDGIPMLLKIPRMFDPWGGYSIIGFGDIILPGLLVAFSLRYDWLSNKSLRAGYFLWVMIAYGLGLLITYIALNLMDGHGQPALLYIVPFTVGTLLTLGKYRGDLRHLWSKGEPDRLCPHVQLQHEEQ</sequence>
<evidence type="ECO:0000256" key="7">
    <source>
        <dbReference type="ARBA" id="ARBA00022753"/>
    </source>
</evidence>
<evidence type="ECO:0000313" key="15">
    <source>
        <dbReference type="Proteomes" id="UP000235145"/>
    </source>
</evidence>
<evidence type="ECO:0000256" key="8">
    <source>
        <dbReference type="ARBA" id="ARBA00022801"/>
    </source>
</evidence>
<feature type="transmembrane region" description="Helical" evidence="12">
    <location>
        <begin position="198"/>
        <end position="216"/>
    </location>
</feature>
<organism evidence="14 15">
    <name type="scientific">Lactuca sativa</name>
    <name type="common">Garden lettuce</name>
    <dbReference type="NCBI Taxonomy" id="4236"/>
    <lineage>
        <taxon>Eukaryota</taxon>
        <taxon>Viridiplantae</taxon>
        <taxon>Streptophyta</taxon>
        <taxon>Embryophyta</taxon>
        <taxon>Tracheophyta</taxon>
        <taxon>Spermatophyta</taxon>
        <taxon>Magnoliopsida</taxon>
        <taxon>eudicotyledons</taxon>
        <taxon>Gunneridae</taxon>
        <taxon>Pentapetalae</taxon>
        <taxon>asterids</taxon>
        <taxon>campanulids</taxon>
        <taxon>Asterales</taxon>
        <taxon>Asteraceae</taxon>
        <taxon>Cichorioideae</taxon>
        <taxon>Cichorieae</taxon>
        <taxon>Lactucinae</taxon>
        <taxon>Lactuca</taxon>
    </lineage>
</organism>
<dbReference type="FunFam" id="3.50.30.30:FF:000007">
    <property type="entry name" value="Signal peptide peptidase-like 3"/>
    <property type="match status" value="1"/>
</dbReference>
<dbReference type="Gene3D" id="3.50.30.30">
    <property type="match status" value="1"/>
</dbReference>
<protein>
    <recommendedName>
        <fullName evidence="13">PA domain-containing protein</fullName>
    </recommendedName>
</protein>
<feature type="domain" description="PA" evidence="13">
    <location>
        <begin position="95"/>
        <end position="171"/>
    </location>
</feature>
<keyword evidence="10 12" id="KW-0472">Membrane</keyword>
<dbReference type="GO" id="GO:0042500">
    <property type="term" value="F:aspartic endopeptidase activity, intramembrane cleaving"/>
    <property type="evidence" value="ECO:0000318"/>
    <property type="project" value="GO_Central"/>
</dbReference>
<evidence type="ECO:0000256" key="10">
    <source>
        <dbReference type="ARBA" id="ARBA00023136"/>
    </source>
</evidence>
<evidence type="ECO:0000256" key="9">
    <source>
        <dbReference type="ARBA" id="ARBA00022989"/>
    </source>
</evidence>
<keyword evidence="11" id="KW-0325">Glycoprotein</keyword>
<comment type="similarity">
    <text evidence="3">Belongs to the peptidase A22B family.</text>
</comment>
<keyword evidence="15" id="KW-1185">Reference proteome</keyword>
<dbReference type="GO" id="GO:0010008">
    <property type="term" value="C:endosome membrane"/>
    <property type="evidence" value="ECO:0007669"/>
    <property type="project" value="UniProtKB-SubCell"/>
</dbReference>
<feature type="transmembrane region" description="Helical" evidence="12">
    <location>
        <begin position="500"/>
        <end position="519"/>
    </location>
</feature>
<feature type="transmembrane region" description="Helical" evidence="12">
    <location>
        <begin position="354"/>
        <end position="378"/>
    </location>
</feature>
<evidence type="ECO:0000256" key="4">
    <source>
        <dbReference type="ARBA" id="ARBA00022670"/>
    </source>
</evidence>
<evidence type="ECO:0000256" key="1">
    <source>
        <dbReference type="ARBA" id="ARBA00003012"/>
    </source>
</evidence>
<evidence type="ECO:0000256" key="11">
    <source>
        <dbReference type="ARBA" id="ARBA00023180"/>
    </source>
</evidence>
<dbReference type="AlphaFoldDB" id="A0A9R1XIP4"/>
<dbReference type="Proteomes" id="UP000235145">
    <property type="component" value="Unassembled WGS sequence"/>
</dbReference>
<evidence type="ECO:0000256" key="6">
    <source>
        <dbReference type="ARBA" id="ARBA00022729"/>
    </source>
</evidence>
<proteinExistence type="inferred from homology"/>
<keyword evidence="6" id="KW-0732">Signal</keyword>
<evidence type="ECO:0000256" key="12">
    <source>
        <dbReference type="SAM" id="Phobius"/>
    </source>
</evidence>
<feature type="transmembrane region" description="Helical" evidence="12">
    <location>
        <begin position="466"/>
        <end position="488"/>
    </location>
</feature>
<dbReference type="GO" id="GO:0005765">
    <property type="term" value="C:lysosomal membrane"/>
    <property type="evidence" value="ECO:0000318"/>
    <property type="project" value="GO_Central"/>
</dbReference>
<accession>A0A9R1XIP4</accession>
<keyword evidence="7" id="KW-0967">Endosome</keyword>
<dbReference type="InterPro" id="IPR046450">
    <property type="entry name" value="PA_dom_sf"/>
</dbReference>
<feature type="transmembrane region" description="Helical" evidence="12">
    <location>
        <begin position="384"/>
        <end position="404"/>
    </location>
</feature>
<dbReference type="GO" id="GO:0098553">
    <property type="term" value="C:lumenal side of endoplasmic reticulum membrane"/>
    <property type="evidence" value="ECO:0000318"/>
    <property type="project" value="GO_Central"/>
</dbReference>
<dbReference type="InterPro" id="IPR003137">
    <property type="entry name" value="PA_domain"/>
</dbReference>
<evidence type="ECO:0000256" key="3">
    <source>
        <dbReference type="ARBA" id="ARBA00006859"/>
    </source>
</evidence>
<dbReference type="GO" id="GO:0030660">
    <property type="term" value="C:Golgi-associated vesicle membrane"/>
    <property type="evidence" value="ECO:0000318"/>
    <property type="project" value="GO_Central"/>
</dbReference>
<dbReference type="PANTHER" id="PTHR12174:SF102">
    <property type="entry name" value="SIGNAL PEPTIDE PEPTIDASE-LIKE 4"/>
    <property type="match status" value="1"/>
</dbReference>
<evidence type="ECO:0000313" key="14">
    <source>
        <dbReference type="EMBL" id="KAJ0214551.1"/>
    </source>
</evidence>
<dbReference type="GO" id="GO:0033619">
    <property type="term" value="P:membrane protein proteolysis"/>
    <property type="evidence" value="ECO:0000318"/>
    <property type="project" value="GO_Central"/>
</dbReference>
<keyword evidence="5 12" id="KW-0812">Transmembrane</keyword>
<gene>
    <name evidence="14" type="ORF">LSAT_V11C400171050</name>
</gene>
<dbReference type="PANTHER" id="PTHR12174">
    <property type="entry name" value="SIGNAL PEPTIDE PEPTIDASE"/>
    <property type="match status" value="1"/>
</dbReference>
<feature type="transmembrane region" description="Helical" evidence="12">
    <location>
        <begin position="286"/>
        <end position="309"/>
    </location>
</feature>
<dbReference type="Pfam" id="PF04258">
    <property type="entry name" value="Peptidase_A22B"/>
    <property type="match status" value="1"/>
</dbReference>
<dbReference type="SUPFAM" id="SSF52025">
    <property type="entry name" value="PA domain"/>
    <property type="match status" value="1"/>
</dbReference>
<feature type="transmembrane region" description="Helical" evidence="12">
    <location>
        <begin position="315"/>
        <end position="334"/>
    </location>
</feature>
<evidence type="ECO:0000256" key="5">
    <source>
        <dbReference type="ARBA" id="ARBA00022692"/>
    </source>
</evidence>